<protein>
    <submittedName>
        <fullName evidence="3">Quinol monooxygenase YgiN</fullName>
    </submittedName>
</protein>
<dbReference type="InterPro" id="IPR011008">
    <property type="entry name" value="Dimeric_a/b-barrel"/>
</dbReference>
<proteinExistence type="predicted"/>
<evidence type="ECO:0000313" key="4">
    <source>
        <dbReference type="Proteomes" id="UP000199207"/>
    </source>
</evidence>
<keyword evidence="3" id="KW-0560">Oxidoreductase</keyword>
<dbReference type="OrthoDB" id="5244470at2"/>
<gene>
    <name evidence="3" type="ORF">SAMN05421773_10974</name>
</gene>
<dbReference type="GO" id="GO:0004497">
    <property type="term" value="F:monooxygenase activity"/>
    <property type="evidence" value="ECO:0007669"/>
    <property type="project" value="UniProtKB-KW"/>
</dbReference>
<keyword evidence="3" id="KW-0503">Monooxygenase</keyword>
<dbReference type="STRING" id="910347.SAMN05421773_10974"/>
<sequence>MSLTVIAVFDAARGKEDALRTALEAMIEPSLEEPGCLAYQPYVDPSRPGSMVIIEEWTGRDALERHFGTPHFRHVARELETLLSRPFSLRHLTDAGTPPAGQVRALRGRGREEREENEGKARGRGRGW</sequence>
<dbReference type="PROSITE" id="PS51725">
    <property type="entry name" value="ABM"/>
    <property type="match status" value="1"/>
</dbReference>
<name>A0A1I1PAU5_9ACTN</name>
<dbReference type="InterPro" id="IPR050744">
    <property type="entry name" value="AI-2_Isomerase_LsrG"/>
</dbReference>
<dbReference type="RefSeq" id="WP_093839712.1">
    <property type="nucleotide sequence ID" value="NZ_FOLM01000009.1"/>
</dbReference>
<feature type="region of interest" description="Disordered" evidence="1">
    <location>
        <begin position="91"/>
        <end position="128"/>
    </location>
</feature>
<dbReference type="Proteomes" id="UP000199207">
    <property type="component" value="Unassembled WGS sequence"/>
</dbReference>
<dbReference type="EMBL" id="FOLM01000009">
    <property type="protein sequence ID" value="SFD06919.1"/>
    <property type="molecule type" value="Genomic_DNA"/>
</dbReference>
<dbReference type="InterPro" id="IPR007138">
    <property type="entry name" value="ABM_dom"/>
</dbReference>
<keyword evidence="4" id="KW-1185">Reference proteome</keyword>
<reference evidence="3 4" key="1">
    <citation type="submission" date="2016-10" db="EMBL/GenBank/DDBJ databases">
        <authorList>
            <person name="de Groot N.N."/>
        </authorList>
    </citation>
    <scope>NUCLEOTIDE SEQUENCE [LARGE SCALE GENOMIC DNA]</scope>
    <source>
        <strain evidence="3 4">CGMCC 4.5739</strain>
    </source>
</reference>
<organism evidence="3 4">
    <name type="scientific">Streptomyces aidingensis</name>
    <dbReference type="NCBI Taxonomy" id="910347"/>
    <lineage>
        <taxon>Bacteria</taxon>
        <taxon>Bacillati</taxon>
        <taxon>Actinomycetota</taxon>
        <taxon>Actinomycetes</taxon>
        <taxon>Kitasatosporales</taxon>
        <taxon>Streptomycetaceae</taxon>
        <taxon>Streptomyces</taxon>
    </lineage>
</organism>
<evidence type="ECO:0000313" key="3">
    <source>
        <dbReference type="EMBL" id="SFD06919.1"/>
    </source>
</evidence>
<dbReference type="Pfam" id="PF03992">
    <property type="entry name" value="ABM"/>
    <property type="match status" value="1"/>
</dbReference>
<dbReference type="PANTHER" id="PTHR33336:SF15">
    <property type="entry name" value="ABM DOMAIN-CONTAINING PROTEIN"/>
    <property type="match status" value="1"/>
</dbReference>
<dbReference type="Gene3D" id="3.30.70.100">
    <property type="match status" value="1"/>
</dbReference>
<dbReference type="PANTHER" id="PTHR33336">
    <property type="entry name" value="QUINOL MONOOXYGENASE YGIN-RELATED"/>
    <property type="match status" value="1"/>
</dbReference>
<evidence type="ECO:0000256" key="1">
    <source>
        <dbReference type="SAM" id="MobiDB-lite"/>
    </source>
</evidence>
<dbReference type="AlphaFoldDB" id="A0A1I1PAU5"/>
<dbReference type="SUPFAM" id="SSF54909">
    <property type="entry name" value="Dimeric alpha+beta barrel"/>
    <property type="match status" value="1"/>
</dbReference>
<feature type="domain" description="ABM" evidence="2">
    <location>
        <begin position="3"/>
        <end position="92"/>
    </location>
</feature>
<accession>A0A1I1PAU5</accession>
<feature type="compositionally biased region" description="Basic and acidic residues" evidence="1">
    <location>
        <begin position="109"/>
        <end position="121"/>
    </location>
</feature>
<evidence type="ECO:0000259" key="2">
    <source>
        <dbReference type="PROSITE" id="PS51725"/>
    </source>
</evidence>